<feature type="transmembrane region" description="Helical" evidence="7">
    <location>
        <begin position="178"/>
        <end position="195"/>
    </location>
</feature>
<dbReference type="CDD" id="cd03249">
    <property type="entry name" value="ABC_MTABC3_MDL1_MDL2"/>
    <property type="match status" value="1"/>
</dbReference>
<dbReference type="GO" id="GO:0015421">
    <property type="term" value="F:ABC-type oligopeptide transporter activity"/>
    <property type="evidence" value="ECO:0007669"/>
    <property type="project" value="TreeGrafter"/>
</dbReference>
<dbReference type="InterPro" id="IPR017871">
    <property type="entry name" value="ABC_transporter-like_CS"/>
</dbReference>
<dbReference type="GO" id="GO:0005524">
    <property type="term" value="F:ATP binding"/>
    <property type="evidence" value="ECO:0007669"/>
    <property type="project" value="UniProtKB-KW"/>
</dbReference>
<dbReference type="GO" id="GO:0016887">
    <property type="term" value="F:ATP hydrolysis activity"/>
    <property type="evidence" value="ECO:0007669"/>
    <property type="project" value="InterPro"/>
</dbReference>
<feature type="transmembrane region" description="Helical" evidence="7">
    <location>
        <begin position="281"/>
        <end position="300"/>
    </location>
</feature>
<keyword evidence="4" id="KW-0067">ATP-binding</keyword>
<evidence type="ECO:0000313" key="10">
    <source>
        <dbReference type="EMBL" id="SEA43716.1"/>
    </source>
</evidence>
<feature type="transmembrane region" description="Helical" evidence="7">
    <location>
        <begin position="201"/>
        <end position="221"/>
    </location>
</feature>
<evidence type="ECO:0000256" key="3">
    <source>
        <dbReference type="ARBA" id="ARBA00022741"/>
    </source>
</evidence>
<dbReference type="PROSITE" id="PS50929">
    <property type="entry name" value="ABC_TM1F"/>
    <property type="match status" value="1"/>
</dbReference>
<dbReference type="PROSITE" id="PS00211">
    <property type="entry name" value="ABC_TRANSPORTER_1"/>
    <property type="match status" value="1"/>
</dbReference>
<dbReference type="PANTHER" id="PTHR43394">
    <property type="entry name" value="ATP-DEPENDENT PERMEASE MDL1, MITOCHONDRIAL"/>
    <property type="match status" value="1"/>
</dbReference>
<keyword evidence="2 7" id="KW-0812">Transmembrane</keyword>
<organism evidence="10 11">
    <name type="scientific">Chitinophaga terrae</name>
    <name type="common">ex Kim and Jung 2007</name>
    <dbReference type="NCBI Taxonomy" id="408074"/>
    <lineage>
        <taxon>Bacteria</taxon>
        <taxon>Pseudomonadati</taxon>
        <taxon>Bacteroidota</taxon>
        <taxon>Chitinophagia</taxon>
        <taxon>Chitinophagales</taxon>
        <taxon>Chitinophagaceae</taxon>
        <taxon>Chitinophaga</taxon>
    </lineage>
</organism>
<dbReference type="SMART" id="SM00382">
    <property type="entry name" value="AAA"/>
    <property type="match status" value="1"/>
</dbReference>
<evidence type="ECO:0000259" key="9">
    <source>
        <dbReference type="PROSITE" id="PS50929"/>
    </source>
</evidence>
<evidence type="ECO:0000256" key="6">
    <source>
        <dbReference type="ARBA" id="ARBA00023136"/>
    </source>
</evidence>
<dbReference type="FunFam" id="3.40.50.300:FF:000218">
    <property type="entry name" value="Multidrug ABC transporter ATP-binding protein"/>
    <property type="match status" value="1"/>
</dbReference>
<dbReference type="SUPFAM" id="SSF52540">
    <property type="entry name" value="P-loop containing nucleoside triphosphate hydrolases"/>
    <property type="match status" value="1"/>
</dbReference>
<feature type="domain" description="ABC transporter" evidence="8">
    <location>
        <begin position="373"/>
        <end position="609"/>
    </location>
</feature>
<dbReference type="InterPro" id="IPR003439">
    <property type="entry name" value="ABC_transporter-like_ATP-bd"/>
</dbReference>
<feature type="transmembrane region" description="Helical" evidence="7">
    <location>
        <begin position="59"/>
        <end position="80"/>
    </location>
</feature>
<evidence type="ECO:0000259" key="8">
    <source>
        <dbReference type="PROSITE" id="PS50893"/>
    </source>
</evidence>
<accession>A0A1H4B6K3</accession>
<feature type="transmembrane region" description="Helical" evidence="7">
    <location>
        <begin position="100"/>
        <end position="124"/>
    </location>
</feature>
<dbReference type="Pfam" id="PF00664">
    <property type="entry name" value="ABC_membrane"/>
    <property type="match status" value="1"/>
</dbReference>
<protein>
    <submittedName>
        <fullName evidence="10">ABC-type multidrug transport system, ATPase and permease component</fullName>
    </submittedName>
</protein>
<keyword evidence="5 7" id="KW-1133">Transmembrane helix</keyword>
<evidence type="ECO:0000256" key="4">
    <source>
        <dbReference type="ARBA" id="ARBA00022840"/>
    </source>
</evidence>
<dbReference type="Gene3D" id="3.40.50.300">
    <property type="entry name" value="P-loop containing nucleotide triphosphate hydrolases"/>
    <property type="match status" value="1"/>
</dbReference>
<dbReference type="SUPFAM" id="SSF90123">
    <property type="entry name" value="ABC transporter transmembrane region"/>
    <property type="match status" value="1"/>
</dbReference>
<sequence length="614" mass="68361">MAVSFFKIYLDIVRLPSIKDYILMQRKEDNNPAAHPIKLSSLKKTFRLFHYVKPYWPQFLVGLMFLFVSSLAGLAFPRLLGELVGGQSDQPLFKHANEAGLALVLVLVAQAVFSFFRIVLFVNVTEKTLATLKQTIYSHLIKLPMRFFLEKRVGELSSRISADISLLQETFTTTLAEFIRQMIIIIGGITILLYTSWQLTVFMLAILPVMMIAAVIFGKFIRRFSKEVQEQVAKANTVVEETLQGIFNVKAFANEYYEINRYQQRTNEAARIGMKGGRFRGAFSSFIILGIFGALVSVIWRGVAIGMPTSHLLSFVLYSVFIGGSIAGLAEVYTNLQKSIGATEHLLEILDEPAEDIAPFEDIAPENRVEGQVSFKEVTFFYPTRPDLTILDKISFDIYPDQKVALVGPSGGGKSTIVSLLLRIYDPVSGGIYFDGKPGNAIPLSQLRSQLAIVPQDVFLFGGTIAENIAYGKPGATPEELEAAARQANAWEFIQRFPDGMNTIVGERGVQLSGGQRQRIAIARAVLKNPRILILDEATSALDAESERLVQEALDKLMEGRTSIVIAHRLSTIREADKIIVLDKGHIIEEGTHGELVELEGMYRMLSDMQFQTS</sequence>
<evidence type="ECO:0000256" key="5">
    <source>
        <dbReference type="ARBA" id="ARBA00022989"/>
    </source>
</evidence>
<gene>
    <name evidence="10" type="ORF">SAMN05660909_01914</name>
</gene>
<reference evidence="11" key="1">
    <citation type="submission" date="2016-10" db="EMBL/GenBank/DDBJ databases">
        <authorList>
            <person name="Varghese N."/>
            <person name="Submissions S."/>
        </authorList>
    </citation>
    <scope>NUCLEOTIDE SEQUENCE [LARGE SCALE GENOMIC DNA]</scope>
    <source>
        <strain evidence="11">DSM 23920</strain>
    </source>
</reference>
<dbReference type="PROSITE" id="PS50893">
    <property type="entry name" value="ABC_TRANSPORTER_2"/>
    <property type="match status" value="1"/>
</dbReference>
<dbReference type="InterPro" id="IPR039421">
    <property type="entry name" value="Type_1_exporter"/>
</dbReference>
<evidence type="ECO:0000256" key="1">
    <source>
        <dbReference type="ARBA" id="ARBA00004651"/>
    </source>
</evidence>
<dbReference type="Pfam" id="PF00005">
    <property type="entry name" value="ABC_tran"/>
    <property type="match status" value="1"/>
</dbReference>
<dbReference type="GO" id="GO:0005886">
    <property type="term" value="C:plasma membrane"/>
    <property type="evidence" value="ECO:0007669"/>
    <property type="project" value="UniProtKB-SubCell"/>
</dbReference>
<name>A0A1H4B6K3_9BACT</name>
<dbReference type="InterPro" id="IPR003593">
    <property type="entry name" value="AAA+_ATPase"/>
</dbReference>
<keyword evidence="11" id="KW-1185">Reference proteome</keyword>
<feature type="transmembrane region" description="Helical" evidence="7">
    <location>
        <begin position="312"/>
        <end position="330"/>
    </location>
</feature>
<dbReference type="InterPro" id="IPR027417">
    <property type="entry name" value="P-loop_NTPase"/>
</dbReference>
<dbReference type="AlphaFoldDB" id="A0A1H4B6K3"/>
<evidence type="ECO:0000256" key="2">
    <source>
        <dbReference type="ARBA" id="ARBA00022692"/>
    </source>
</evidence>
<dbReference type="CDD" id="cd18576">
    <property type="entry name" value="ABC_6TM_bac_exporter_ABCB8_10_like"/>
    <property type="match status" value="1"/>
</dbReference>
<dbReference type="InterPro" id="IPR036640">
    <property type="entry name" value="ABC1_TM_sf"/>
</dbReference>
<dbReference type="InterPro" id="IPR011527">
    <property type="entry name" value="ABC1_TM_dom"/>
</dbReference>
<evidence type="ECO:0000313" key="11">
    <source>
        <dbReference type="Proteomes" id="UP000199656"/>
    </source>
</evidence>
<feature type="domain" description="ABC transmembrane type-1" evidence="9">
    <location>
        <begin position="60"/>
        <end position="338"/>
    </location>
</feature>
<evidence type="ECO:0000256" key="7">
    <source>
        <dbReference type="SAM" id="Phobius"/>
    </source>
</evidence>
<dbReference type="Proteomes" id="UP000199656">
    <property type="component" value="Unassembled WGS sequence"/>
</dbReference>
<comment type="subcellular location">
    <subcellularLocation>
        <location evidence="1">Cell membrane</location>
        <topology evidence="1">Multi-pass membrane protein</topology>
    </subcellularLocation>
</comment>
<dbReference type="PANTHER" id="PTHR43394:SF1">
    <property type="entry name" value="ATP-BINDING CASSETTE SUB-FAMILY B MEMBER 10, MITOCHONDRIAL"/>
    <property type="match status" value="1"/>
</dbReference>
<dbReference type="EMBL" id="FNRL01000007">
    <property type="protein sequence ID" value="SEA43716.1"/>
    <property type="molecule type" value="Genomic_DNA"/>
</dbReference>
<proteinExistence type="predicted"/>
<keyword evidence="3" id="KW-0547">Nucleotide-binding</keyword>
<dbReference type="Gene3D" id="1.20.1560.10">
    <property type="entry name" value="ABC transporter type 1, transmembrane domain"/>
    <property type="match status" value="1"/>
</dbReference>
<keyword evidence="6 7" id="KW-0472">Membrane</keyword>
<dbReference type="STRING" id="408074.SAMN05660909_01914"/>